<comment type="caution">
    <text evidence="2">The sequence shown here is derived from an EMBL/GenBank/DDBJ whole genome shotgun (WGS) entry which is preliminary data.</text>
</comment>
<gene>
    <name evidence="2" type="ORF">HK415_20065</name>
</gene>
<dbReference type="PANTHER" id="PTHR34203:SF15">
    <property type="entry name" value="SLL1173 PROTEIN"/>
    <property type="match status" value="1"/>
</dbReference>
<dbReference type="NCBIfam" id="TIGR01444">
    <property type="entry name" value="fkbM_fam"/>
    <property type="match status" value="1"/>
</dbReference>
<dbReference type="InterPro" id="IPR006342">
    <property type="entry name" value="FkbM_mtfrase"/>
</dbReference>
<evidence type="ECO:0000313" key="3">
    <source>
        <dbReference type="Proteomes" id="UP000552954"/>
    </source>
</evidence>
<dbReference type="GO" id="GO:0008168">
    <property type="term" value="F:methyltransferase activity"/>
    <property type="evidence" value="ECO:0007669"/>
    <property type="project" value="UniProtKB-KW"/>
</dbReference>
<dbReference type="Gene3D" id="3.40.50.150">
    <property type="entry name" value="Vaccinia Virus protein VP39"/>
    <property type="match status" value="1"/>
</dbReference>
<dbReference type="SUPFAM" id="SSF53335">
    <property type="entry name" value="S-adenosyl-L-methionine-dependent methyltransferases"/>
    <property type="match status" value="1"/>
</dbReference>
<dbReference type="InterPro" id="IPR029063">
    <property type="entry name" value="SAM-dependent_MTases_sf"/>
</dbReference>
<evidence type="ECO:0000313" key="2">
    <source>
        <dbReference type="EMBL" id="NNU44958.1"/>
    </source>
</evidence>
<sequence length="275" mass="30314">MSSPLRPIAYVLASTNHGSMIVNRNDQAEYDSGDKFGVGFQLLTRSAFDPEEVNLALMMLTQRRNNFGPGVVAIDGGANIGVHTLEWSRHMHGWGRVLSFEAQEYVYYALAGNIALNNCWNASARWMALGEQVGHIDIPQPDYLSPGSFGSLELRPRPQTEFIGQEVSYDLQDCVRTPMTSIDALELERLDFIKIDVEGMEADVLRGARATLQRCRPIVMAEMIKSNLDELVSLLDAAGYHVITEGAGLNLVALHESDPARQQIRVVKTEVPAGG</sequence>
<dbReference type="RefSeq" id="WP_171562321.1">
    <property type="nucleotide sequence ID" value="NZ_JABFCS010000001.1"/>
</dbReference>
<dbReference type="GO" id="GO:0032259">
    <property type="term" value="P:methylation"/>
    <property type="evidence" value="ECO:0007669"/>
    <property type="project" value="UniProtKB-KW"/>
</dbReference>
<evidence type="ECO:0000259" key="1">
    <source>
        <dbReference type="Pfam" id="PF05050"/>
    </source>
</evidence>
<keyword evidence="2" id="KW-0808">Transferase</keyword>
<reference evidence="2 3" key="2">
    <citation type="submission" date="2020-06" db="EMBL/GenBank/DDBJ databases">
        <title>Ramlibacter rhizophilus sp. nov., isolated from rhizosphere soil of national flower Mugunghwa from South Korea.</title>
        <authorList>
            <person name="Zheng-Fei Y."/>
            <person name="Huan T."/>
        </authorList>
    </citation>
    <scope>NUCLEOTIDE SEQUENCE [LARGE SCALE GENOMIC DNA]</scope>
    <source>
        <strain evidence="2 3">B156</strain>
    </source>
</reference>
<dbReference type="PANTHER" id="PTHR34203">
    <property type="entry name" value="METHYLTRANSFERASE, FKBM FAMILY PROTEIN"/>
    <property type="match status" value="1"/>
</dbReference>
<dbReference type="AlphaFoldDB" id="A0A849K9F4"/>
<accession>A0A849K9F4</accession>
<name>A0A849K9F4_9BURK</name>
<dbReference type="Proteomes" id="UP000552954">
    <property type="component" value="Unassembled WGS sequence"/>
</dbReference>
<reference evidence="2 3" key="1">
    <citation type="submission" date="2020-05" db="EMBL/GenBank/DDBJ databases">
        <authorList>
            <person name="Khan S.A."/>
            <person name="Jeon C.O."/>
            <person name="Chun B.H."/>
        </authorList>
    </citation>
    <scope>NUCLEOTIDE SEQUENCE [LARGE SCALE GENOMIC DNA]</scope>
    <source>
        <strain evidence="2 3">B156</strain>
    </source>
</reference>
<dbReference type="EMBL" id="JABFCS010000001">
    <property type="protein sequence ID" value="NNU44958.1"/>
    <property type="molecule type" value="Genomic_DNA"/>
</dbReference>
<feature type="domain" description="Methyltransferase FkbM" evidence="1">
    <location>
        <begin position="75"/>
        <end position="241"/>
    </location>
</feature>
<organism evidence="2 3">
    <name type="scientific">Ramlibacter montanisoli</name>
    <dbReference type="NCBI Taxonomy" id="2732512"/>
    <lineage>
        <taxon>Bacteria</taxon>
        <taxon>Pseudomonadati</taxon>
        <taxon>Pseudomonadota</taxon>
        <taxon>Betaproteobacteria</taxon>
        <taxon>Burkholderiales</taxon>
        <taxon>Comamonadaceae</taxon>
        <taxon>Ramlibacter</taxon>
    </lineage>
</organism>
<keyword evidence="3" id="KW-1185">Reference proteome</keyword>
<protein>
    <submittedName>
        <fullName evidence="2">FkbM family methyltransferase</fullName>
    </submittedName>
</protein>
<proteinExistence type="predicted"/>
<dbReference type="Pfam" id="PF05050">
    <property type="entry name" value="Methyltransf_21"/>
    <property type="match status" value="1"/>
</dbReference>
<dbReference type="InterPro" id="IPR052514">
    <property type="entry name" value="SAM-dependent_MTase"/>
</dbReference>
<keyword evidence="2" id="KW-0489">Methyltransferase</keyword>